<keyword evidence="5" id="KW-0255">Endonuclease</keyword>
<evidence type="ECO:0000256" key="1">
    <source>
        <dbReference type="ARBA" id="ARBA00012493"/>
    </source>
</evidence>
<evidence type="ECO:0000256" key="5">
    <source>
        <dbReference type="ARBA" id="ARBA00022759"/>
    </source>
</evidence>
<dbReference type="PANTHER" id="PTHR37984:SF5">
    <property type="entry name" value="PROTEIN NYNRIN-LIKE"/>
    <property type="match status" value="1"/>
</dbReference>
<dbReference type="InterPro" id="IPR050951">
    <property type="entry name" value="Retrovirus_Pol_polyprotein"/>
</dbReference>
<dbReference type="PROSITE" id="PS50878">
    <property type="entry name" value="RT_POL"/>
    <property type="match status" value="1"/>
</dbReference>
<accession>A0A8H7QM93</accession>
<evidence type="ECO:0000256" key="8">
    <source>
        <dbReference type="SAM" id="MobiDB-lite"/>
    </source>
</evidence>
<dbReference type="Proteomes" id="UP000603453">
    <property type="component" value="Unassembled WGS sequence"/>
</dbReference>
<proteinExistence type="predicted"/>
<dbReference type="InterPro" id="IPR000477">
    <property type="entry name" value="RT_dom"/>
</dbReference>
<dbReference type="GO" id="GO:0004519">
    <property type="term" value="F:endonuclease activity"/>
    <property type="evidence" value="ECO:0007669"/>
    <property type="project" value="UniProtKB-KW"/>
</dbReference>
<keyword evidence="4" id="KW-0540">Nuclease</keyword>
<feature type="region of interest" description="Disordered" evidence="8">
    <location>
        <begin position="167"/>
        <end position="209"/>
    </location>
</feature>
<dbReference type="SUPFAM" id="SSF50630">
    <property type="entry name" value="Acid proteases"/>
    <property type="match status" value="1"/>
</dbReference>
<dbReference type="EMBL" id="JAEPRD010000174">
    <property type="protein sequence ID" value="KAG2195269.1"/>
    <property type="molecule type" value="Genomic_DNA"/>
</dbReference>
<reference evidence="10" key="1">
    <citation type="submission" date="2020-12" db="EMBL/GenBank/DDBJ databases">
        <title>Metabolic potential, ecology and presence of endohyphal bacteria is reflected in genomic diversity of Mucoromycotina.</title>
        <authorList>
            <person name="Muszewska A."/>
            <person name="Okrasinska A."/>
            <person name="Steczkiewicz K."/>
            <person name="Drgas O."/>
            <person name="Orlowska M."/>
            <person name="Perlinska-Lenart U."/>
            <person name="Aleksandrzak-Piekarczyk T."/>
            <person name="Szatraj K."/>
            <person name="Zielenkiewicz U."/>
            <person name="Pilsyk S."/>
            <person name="Malc E."/>
            <person name="Mieczkowski P."/>
            <person name="Kruszewska J.S."/>
            <person name="Biernat P."/>
            <person name="Pawlowska J."/>
        </authorList>
    </citation>
    <scope>NUCLEOTIDE SEQUENCE</scope>
    <source>
        <strain evidence="10">WA0000017839</strain>
    </source>
</reference>
<feature type="domain" description="Reverse transcriptase" evidence="9">
    <location>
        <begin position="476"/>
        <end position="656"/>
    </location>
</feature>
<keyword evidence="2" id="KW-0808">Transferase</keyword>
<dbReference type="Gene3D" id="3.30.70.270">
    <property type="match status" value="2"/>
</dbReference>
<evidence type="ECO:0000313" key="10">
    <source>
        <dbReference type="EMBL" id="KAG2195269.1"/>
    </source>
</evidence>
<evidence type="ECO:0000256" key="4">
    <source>
        <dbReference type="ARBA" id="ARBA00022722"/>
    </source>
</evidence>
<keyword evidence="7" id="KW-0695">RNA-directed DNA polymerase</keyword>
<dbReference type="OrthoDB" id="5597136at2759"/>
<dbReference type="FunFam" id="3.30.70.270:FF:000020">
    <property type="entry name" value="Transposon Tf2-6 polyprotein-like Protein"/>
    <property type="match status" value="1"/>
</dbReference>
<dbReference type="GO" id="GO:0016787">
    <property type="term" value="F:hydrolase activity"/>
    <property type="evidence" value="ECO:0007669"/>
    <property type="project" value="UniProtKB-KW"/>
</dbReference>
<dbReference type="Gene3D" id="2.40.70.10">
    <property type="entry name" value="Acid Proteases"/>
    <property type="match status" value="1"/>
</dbReference>
<dbReference type="Gene3D" id="3.10.10.10">
    <property type="entry name" value="HIV Type 1 Reverse Transcriptase, subunit A, domain 1"/>
    <property type="match status" value="1"/>
</dbReference>
<feature type="compositionally biased region" description="Acidic residues" evidence="8">
    <location>
        <begin position="192"/>
        <end position="209"/>
    </location>
</feature>
<dbReference type="Pfam" id="PF17917">
    <property type="entry name" value="RT_RNaseH"/>
    <property type="match status" value="1"/>
</dbReference>
<comment type="caution">
    <text evidence="10">The sequence shown here is derived from an EMBL/GenBank/DDBJ whole genome shotgun (WGS) entry which is preliminary data.</text>
</comment>
<dbReference type="GO" id="GO:0003964">
    <property type="term" value="F:RNA-directed DNA polymerase activity"/>
    <property type="evidence" value="ECO:0007669"/>
    <property type="project" value="UniProtKB-KW"/>
</dbReference>
<dbReference type="CDD" id="cd01647">
    <property type="entry name" value="RT_LTR"/>
    <property type="match status" value="1"/>
</dbReference>
<organism evidence="10 11">
    <name type="scientific">Mucor saturninus</name>
    <dbReference type="NCBI Taxonomy" id="64648"/>
    <lineage>
        <taxon>Eukaryota</taxon>
        <taxon>Fungi</taxon>
        <taxon>Fungi incertae sedis</taxon>
        <taxon>Mucoromycota</taxon>
        <taxon>Mucoromycotina</taxon>
        <taxon>Mucoromycetes</taxon>
        <taxon>Mucorales</taxon>
        <taxon>Mucorineae</taxon>
        <taxon>Mucoraceae</taxon>
        <taxon>Mucor</taxon>
    </lineage>
</organism>
<evidence type="ECO:0000313" key="11">
    <source>
        <dbReference type="Proteomes" id="UP000603453"/>
    </source>
</evidence>
<keyword evidence="6" id="KW-0378">Hydrolase</keyword>
<feature type="compositionally biased region" description="Low complexity" evidence="8">
    <location>
        <begin position="179"/>
        <end position="191"/>
    </location>
</feature>
<dbReference type="AlphaFoldDB" id="A0A8H7QM93"/>
<dbReference type="CDD" id="cd00303">
    <property type="entry name" value="retropepsin_like"/>
    <property type="match status" value="1"/>
</dbReference>
<dbReference type="InterPro" id="IPR043128">
    <property type="entry name" value="Rev_trsase/Diguanyl_cyclase"/>
</dbReference>
<evidence type="ECO:0000256" key="6">
    <source>
        <dbReference type="ARBA" id="ARBA00022801"/>
    </source>
</evidence>
<dbReference type="Pfam" id="PF00078">
    <property type="entry name" value="RVT_1"/>
    <property type="match status" value="1"/>
</dbReference>
<dbReference type="CDD" id="cd09274">
    <property type="entry name" value="RNase_HI_RT_Ty3"/>
    <property type="match status" value="1"/>
</dbReference>
<evidence type="ECO:0000259" key="9">
    <source>
        <dbReference type="PROSITE" id="PS50878"/>
    </source>
</evidence>
<keyword evidence="3" id="KW-0548">Nucleotidyltransferase</keyword>
<dbReference type="Pfam" id="PF13975">
    <property type="entry name" value="gag-asp_proteas"/>
    <property type="match status" value="1"/>
</dbReference>
<dbReference type="InterPro" id="IPR043502">
    <property type="entry name" value="DNA/RNA_pol_sf"/>
</dbReference>
<dbReference type="SUPFAM" id="SSF56672">
    <property type="entry name" value="DNA/RNA polymerases"/>
    <property type="match status" value="1"/>
</dbReference>
<protein>
    <recommendedName>
        <fullName evidence="1">RNA-directed DNA polymerase</fullName>
        <ecNumber evidence="1">2.7.7.49</ecNumber>
    </recommendedName>
</protein>
<gene>
    <name evidence="10" type="ORF">INT47_005044</name>
</gene>
<evidence type="ECO:0000256" key="3">
    <source>
        <dbReference type="ARBA" id="ARBA00022695"/>
    </source>
</evidence>
<evidence type="ECO:0000256" key="2">
    <source>
        <dbReference type="ARBA" id="ARBA00022679"/>
    </source>
</evidence>
<dbReference type="EC" id="2.7.7.49" evidence="1"/>
<dbReference type="InterPro" id="IPR041373">
    <property type="entry name" value="RT_RNaseH"/>
</dbReference>
<keyword evidence="11" id="KW-1185">Reference proteome</keyword>
<evidence type="ECO:0000256" key="7">
    <source>
        <dbReference type="ARBA" id="ARBA00022918"/>
    </source>
</evidence>
<name>A0A8H7QM93_9FUNG</name>
<dbReference type="InterPro" id="IPR021109">
    <property type="entry name" value="Peptidase_aspartic_dom_sf"/>
</dbReference>
<sequence length="872" mass="98042">MDEVVENSGHKKGKARADGNIYIPPLDPYYPPESSTRFETIHRGDFNKLPPIQIDQQMGEAKPKRKRVVKEKAKVEVEIEDTWDKLKNTPVTISVAEYMALSKKAARDVKDGIMYIHRRVNRKAQRAKHISKDPVVVNALRANGLLDEKAYDNLKIHHASIHTNDSSMKNFVGDEECSESGSENEGSSSGSSDEEDSESSDDDSWDSVGEEESIIDYPFNAGKMRNAKPSRIFVSINDHLVEAILDSGAAVSVCSKKLADRLGLRINTNDKIPLTGFASNKSVFCSIAPNVEVKVGGKKRVEHFGIDQSQEKKDVCLLGRTWIKAHDIRLIKNGKMIMVPTNNGKKYIEVSCIDDDDEENENDPPVIYKVMVKQDDGNDGVDLATYQEDIVSQGSFIDENEAREISGGDGAGSIPTYLQSMIEKYKLCFIENNGMGKVTNVQHNITTTDNVPVKSKPYRLSYDEEDSLKEELSTLLELGLITPSTGMYTSPIFFVPKKNTKKMRLVVNYAQLNKKTVKDGYPLPHIDEVLDSLAGAKVFSTLDAAQGFWQVTMLESGREKTGFVCKFGTYVFNVMPFGLTNAGATFQRMMTTLLHDFIGKFVYIFIDDILVYSEDEASHAEHLKLIFEACNKGNLRLRREKCQFGKTKVVYLGHEVGAAGLEPAQENIEKILKLKEPKNKDEIRSLLGTTGYFRRFIEDYAAKAHPLTKLLKKEVAFEWTKVQQDAFNYLISTLMSPPILSFPIREYVKILTVDASYKGLGAILSQSPTGSEDNETVISYASKSVNHGQLNYTVSHLEALAIIWAVNRFRYYLSYKEEFIIRTDHAALEFILNNEKPSPKLERWKACLMGHKYRVVYKRGKDNPADALSRLI</sequence>
<dbReference type="PANTHER" id="PTHR37984">
    <property type="entry name" value="PROTEIN CBG26694"/>
    <property type="match status" value="1"/>
</dbReference>